<protein>
    <submittedName>
        <fullName evidence="2">Uncharacterized protein</fullName>
    </submittedName>
</protein>
<name>A0A4Y3M7J0_9PROT</name>
<keyword evidence="3" id="KW-1185">Reference proteome</keyword>
<organism evidence="2 3">
    <name type="scientific">Gluconobacter roseus NBRC 3990</name>
    <dbReference type="NCBI Taxonomy" id="1307950"/>
    <lineage>
        <taxon>Bacteria</taxon>
        <taxon>Pseudomonadati</taxon>
        <taxon>Pseudomonadota</taxon>
        <taxon>Alphaproteobacteria</taxon>
        <taxon>Acetobacterales</taxon>
        <taxon>Acetobacteraceae</taxon>
        <taxon>Gluconobacter</taxon>
    </lineage>
</organism>
<reference evidence="2 3" key="1">
    <citation type="submission" date="2019-06" db="EMBL/GenBank/DDBJ databases">
        <title>Whole genome shotgun sequence of Gluconobacter roseus NBRC 3990.</title>
        <authorList>
            <person name="Hosoyama A."/>
            <person name="Uohara A."/>
            <person name="Ohji S."/>
            <person name="Ichikawa N."/>
        </authorList>
    </citation>
    <scope>NUCLEOTIDE SEQUENCE [LARGE SCALE GENOMIC DNA]</scope>
    <source>
        <strain evidence="2 3">NBRC 3990</strain>
    </source>
</reference>
<proteinExistence type="predicted"/>
<feature type="compositionally biased region" description="Basic and acidic residues" evidence="1">
    <location>
        <begin position="37"/>
        <end position="50"/>
    </location>
</feature>
<evidence type="ECO:0000256" key="1">
    <source>
        <dbReference type="SAM" id="MobiDB-lite"/>
    </source>
</evidence>
<comment type="caution">
    <text evidence="2">The sequence shown here is derived from an EMBL/GenBank/DDBJ whole genome shotgun (WGS) entry which is preliminary data.</text>
</comment>
<accession>A0A4Y3M7J0</accession>
<dbReference type="Proteomes" id="UP000320772">
    <property type="component" value="Unassembled WGS sequence"/>
</dbReference>
<dbReference type="AlphaFoldDB" id="A0A4Y3M7J0"/>
<evidence type="ECO:0000313" key="3">
    <source>
        <dbReference type="Proteomes" id="UP000320772"/>
    </source>
</evidence>
<feature type="compositionally biased region" description="Basic and acidic residues" evidence="1">
    <location>
        <begin position="7"/>
        <end position="26"/>
    </location>
</feature>
<feature type="region of interest" description="Disordered" evidence="1">
    <location>
        <begin position="1"/>
        <end position="58"/>
    </location>
</feature>
<dbReference type="EMBL" id="BJLY01000001">
    <property type="protein sequence ID" value="GEB03241.1"/>
    <property type="molecule type" value="Genomic_DNA"/>
</dbReference>
<evidence type="ECO:0000313" key="2">
    <source>
        <dbReference type="EMBL" id="GEB03241.1"/>
    </source>
</evidence>
<sequence length="58" mass="6533">MPIDPNMNDRRASRVKEGQNFAHHDTVVNGSGLSGWDEGKQSEKGRRNIPPERQSAHH</sequence>
<dbReference type="RefSeq" id="WP_167494564.1">
    <property type="nucleotide sequence ID" value="NZ_BAQZ01000018.1"/>
</dbReference>
<gene>
    <name evidence="2" type="ORF">GRO01_08170</name>
</gene>